<dbReference type="InterPro" id="IPR040853">
    <property type="entry name" value="RapA2_cadherin-like"/>
</dbReference>
<dbReference type="PROSITE" id="PS50268">
    <property type="entry name" value="CADHERIN_2"/>
    <property type="match status" value="1"/>
</dbReference>
<evidence type="ECO:0000313" key="2">
    <source>
        <dbReference type="EMBL" id="MEJ5220375.1"/>
    </source>
</evidence>
<organism evidence="2 3">
    <name type="scientific">Cognatishimia coralii</name>
    <dbReference type="NCBI Taxonomy" id="3083254"/>
    <lineage>
        <taxon>Bacteria</taxon>
        <taxon>Pseudomonadati</taxon>
        <taxon>Pseudomonadota</taxon>
        <taxon>Alphaproteobacteria</taxon>
        <taxon>Rhodobacterales</taxon>
        <taxon>Paracoccaceae</taxon>
        <taxon>Cognatishimia</taxon>
    </lineage>
</organism>
<dbReference type="InterPro" id="IPR002126">
    <property type="entry name" value="Cadherin-like_dom"/>
</dbReference>
<name>A0ABU8QLT8_9RHOB</name>
<comment type="caution">
    <text evidence="2">The sequence shown here is derived from an EMBL/GenBank/DDBJ whole genome shotgun (WGS) entry which is preliminary data.</text>
</comment>
<evidence type="ECO:0000313" key="3">
    <source>
        <dbReference type="Proteomes" id="UP001368270"/>
    </source>
</evidence>
<dbReference type="Gene3D" id="2.60.40.10">
    <property type="entry name" value="Immunoglobulins"/>
    <property type="match status" value="1"/>
</dbReference>
<sequence>ASISGTTLTFDPGADFQDLAVGETRDVTIQVTAEDAHGATAVNTVTVTVTGGNDAPTLAAALASADEDGATVDVDLAALGADVDSDDDGSTLTYSVTGQPSEGSASISGTTLTFDSGADFQDLALGETRDVTIQVSAEDAHGATAVNTVTVTVTGGNDAPVAQAISGEVAEEGTSAEAFSLAIADSSTVPNAGLFYVLDYENQSLTEVFRAVGSIDTPLQAAQSLNVTNGMVLSLNGNNADWGAVAASIVDGVDTWADPNLFELSGYTGSMVADPRGFVLYRDSVSNATLTISVPDVETPDGPTTYEISAEIISFQDNRVGNIDVG</sequence>
<dbReference type="EMBL" id="JBBGAZ010000037">
    <property type="protein sequence ID" value="MEJ5220375.1"/>
    <property type="molecule type" value="Genomic_DNA"/>
</dbReference>
<feature type="domain" description="Cadherin" evidence="1">
    <location>
        <begin position="54"/>
        <end position="162"/>
    </location>
</feature>
<dbReference type="NCBIfam" id="TIGR01965">
    <property type="entry name" value="VCBS_repeat"/>
    <property type="match status" value="2"/>
</dbReference>
<dbReference type="Pfam" id="PF17803">
    <property type="entry name" value="Cadherin_4"/>
    <property type="match status" value="2"/>
</dbReference>
<dbReference type="InterPro" id="IPR010221">
    <property type="entry name" value="VCBS_dom"/>
</dbReference>
<protein>
    <submittedName>
        <fullName evidence="2">Ig-like domain-containing protein</fullName>
    </submittedName>
</protein>
<keyword evidence="3" id="KW-1185">Reference proteome</keyword>
<dbReference type="Proteomes" id="UP001368270">
    <property type="component" value="Unassembled WGS sequence"/>
</dbReference>
<reference evidence="2 3" key="1">
    <citation type="submission" date="2024-03" db="EMBL/GenBank/DDBJ databases">
        <title>Cognatishimia coralii sp. nov., a marine bacterium isolated from coral surrounding seawater.</title>
        <authorList>
            <person name="Liu X."/>
            <person name="Liu S."/>
            <person name="Sun H."/>
            <person name="Zhang Y."/>
        </authorList>
    </citation>
    <scope>NUCLEOTIDE SEQUENCE [LARGE SCALE GENOMIC DNA]</scope>
    <source>
        <strain evidence="2 3">D5M38</strain>
    </source>
</reference>
<dbReference type="RefSeq" id="WP_339404913.1">
    <property type="nucleotide sequence ID" value="NZ_JBBGAZ010000037.1"/>
</dbReference>
<feature type="non-terminal residue" evidence="2">
    <location>
        <position position="326"/>
    </location>
</feature>
<gene>
    <name evidence="2" type="ORF">WG622_19195</name>
</gene>
<feature type="non-terminal residue" evidence="2">
    <location>
        <position position="1"/>
    </location>
</feature>
<evidence type="ECO:0000259" key="1">
    <source>
        <dbReference type="PROSITE" id="PS50268"/>
    </source>
</evidence>
<proteinExistence type="predicted"/>
<dbReference type="InterPro" id="IPR013783">
    <property type="entry name" value="Ig-like_fold"/>
</dbReference>
<accession>A0ABU8QLT8</accession>